<reference evidence="2" key="1">
    <citation type="submission" date="2022-11" db="UniProtKB">
        <authorList>
            <consortium name="WormBaseParasite"/>
        </authorList>
    </citation>
    <scope>IDENTIFICATION</scope>
</reference>
<dbReference type="Proteomes" id="UP000887565">
    <property type="component" value="Unplaced"/>
</dbReference>
<name>A0A915IDS4_ROMCU</name>
<sequence>MKITFFVDLSNFDAVLTCDCLFFLKITNSRIAIIKTTMIINAIKQIFKNDSEKMQIQYCTFQDEYYDAHKKNVEHRISPAS</sequence>
<dbReference type="AlphaFoldDB" id="A0A915IDS4"/>
<accession>A0A915IDS4</accession>
<dbReference type="WBParaSite" id="nRc.2.0.1.t12349-RA">
    <property type="protein sequence ID" value="nRc.2.0.1.t12349-RA"/>
    <property type="gene ID" value="nRc.2.0.1.g12349"/>
</dbReference>
<organism evidence="1 2">
    <name type="scientific">Romanomermis culicivorax</name>
    <name type="common">Nematode worm</name>
    <dbReference type="NCBI Taxonomy" id="13658"/>
    <lineage>
        <taxon>Eukaryota</taxon>
        <taxon>Metazoa</taxon>
        <taxon>Ecdysozoa</taxon>
        <taxon>Nematoda</taxon>
        <taxon>Enoplea</taxon>
        <taxon>Dorylaimia</taxon>
        <taxon>Mermithida</taxon>
        <taxon>Mermithoidea</taxon>
        <taxon>Mermithidae</taxon>
        <taxon>Romanomermis</taxon>
    </lineage>
</organism>
<evidence type="ECO:0000313" key="2">
    <source>
        <dbReference type="WBParaSite" id="nRc.2.0.1.t12349-RA"/>
    </source>
</evidence>
<proteinExistence type="predicted"/>
<keyword evidence="1" id="KW-1185">Reference proteome</keyword>
<protein>
    <submittedName>
        <fullName evidence="2">Uncharacterized protein</fullName>
    </submittedName>
</protein>
<evidence type="ECO:0000313" key="1">
    <source>
        <dbReference type="Proteomes" id="UP000887565"/>
    </source>
</evidence>